<organism evidence="3 4">
    <name type="scientific">Bifidobacterium hapali</name>
    <dbReference type="NCBI Taxonomy" id="1630172"/>
    <lineage>
        <taxon>Bacteria</taxon>
        <taxon>Bacillati</taxon>
        <taxon>Actinomycetota</taxon>
        <taxon>Actinomycetes</taxon>
        <taxon>Bifidobacteriales</taxon>
        <taxon>Bifidobacteriaceae</taxon>
        <taxon>Bifidobacterium</taxon>
    </lineage>
</organism>
<dbReference type="InterPro" id="IPR002575">
    <property type="entry name" value="Aminoglycoside_PTrfase"/>
</dbReference>
<feature type="region of interest" description="Disordered" evidence="1">
    <location>
        <begin position="460"/>
        <end position="479"/>
    </location>
</feature>
<name>A0A261G599_9BIFI</name>
<evidence type="ECO:0000313" key="3">
    <source>
        <dbReference type="EMBL" id="OZG66383.1"/>
    </source>
</evidence>
<dbReference type="EMBL" id="MWWY01000005">
    <property type="protein sequence ID" value="OZG66383.1"/>
    <property type="molecule type" value="Genomic_DNA"/>
</dbReference>
<feature type="compositionally biased region" description="Low complexity" evidence="1">
    <location>
        <begin position="432"/>
        <end position="444"/>
    </location>
</feature>
<gene>
    <name evidence="3" type="ORF">BHAP_0245</name>
</gene>
<feature type="region of interest" description="Disordered" evidence="1">
    <location>
        <begin position="398"/>
        <end position="447"/>
    </location>
</feature>
<feature type="region of interest" description="Disordered" evidence="1">
    <location>
        <begin position="530"/>
        <end position="573"/>
    </location>
</feature>
<protein>
    <submittedName>
        <fullName evidence="3">Aminoglycoside phosphotransferase</fullName>
    </submittedName>
</protein>
<sequence length="573" mass="60857">MSERSKFQLAALACAAMPKITVAGVRAASSANASDAAASIDQAIILDVTGRQYDVFASSTDAGRTRLSARVKAARTLGQAREPGGLGFSLDQVAAFEDGSGKGPTGLTAVMAINHLDGVARNLDLLTLDDCSAIGTAIGAIHRLPATMVRTAGYPAFDTARIHAQLSSWIARLRSAGHIPPEITGSWSRIIGTDGLWSFDTCFVHGGFVDGDVLYSGSTITAVTNWQGMQVNDPARDLAWIFAKLDEEHRNAVLAAYGRMMGSRLDDLIMLRANLWLQMEQVGDFIQALNRADNVKIMQFKAQVDRLAHQLGVVTQQSASTVSSSSPSSSRRANYAADDVDDRTDDHRPPSTITVGTLLNESERRLAQAHERMQQAAAHQVDVTNDSPMVNDATGDMDRTGSGHITATAGTAGDAVSDSTEDHTPTSTPKASVSPQSWSPSSTPTMAISPTEAQAMFATESSNNAQSDDDTTGDRQPVYRSQPYRDRLHTQSAPHDQDAQTMLIPLLEQEERALRDAQLGLASRTGIVRTVAPSAGTGTPSDAVESSVSATRSTDESGDADDNDDTGETTPKA</sequence>
<dbReference type="Proteomes" id="UP000216074">
    <property type="component" value="Unassembled WGS sequence"/>
</dbReference>
<keyword evidence="4" id="KW-1185">Reference proteome</keyword>
<feature type="domain" description="Aminoglycoside phosphotransferase" evidence="2">
    <location>
        <begin position="128"/>
        <end position="260"/>
    </location>
</feature>
<dbReference type="AlphaFoldDB" id="A0A261G599"/>
<evidence type="ECO:0000256" key="1">
    <source>
        <dbReference type="SAM" id="MobiDB-lite"/>
    </source>
</evidence>
<dbReference type="Gene3D" id="3.90.1200.10">
    <property type="match status" value="1"/>
</dbReference>
<accession>A0A261G599</accession>
<evidence type="ECO:0000313" key="4">
    <source>
        <dbReference type="Proteomes" id="UP000216074"/>
    </source>
</evidence>
<dbReference type="SUPFAM" id="SSF56112">
    <property type="entry name" value="Protein kinase-like (PK-like)"/>
    <property type="match status" value="1"/>
</dbReference>
<dbReference type="Pfam" id="PF01636">
    <property type="entry name" value="APH"/>
    <property type="match status" value="1"/>
</dbReference>
<feature type="compositionally biased region" description="Acidic residues" evidence="1">
    <location>
        <begin position="556"/>
        <end position="567"/>
    </location>
</feature>
<evidence type="ECO:0000259" key="2">
    <source>
        <dbReference type="Pfam" id="PF01636"/>
    </source>
</evidence>
<dbReference type="InterPro" id="IPR011009">
    <property type="entry name" value="Kinase-like_dom_sf"/>
</dbReference>
<feature type="compositionally biased region" description="Low complexity" evidence="1">
    <location>
        <begin position="315"/>
        <end position="333"/>
    </location>
</feature>
<comment type="caution">
    <text evidence="3">The sequence shown here is derived from an EMBL/GenBank/DDBJ whole genome shotgun (WGS) entry which is preliminary data.</text>
</comment>
<keyword evidence="3" id="KW-0808">Transferase</keyword>
<feature type="region of interest" description="Disordered" evidence="1">
    <location>
        <begin position="315"/>
        <end position="355"/>
    </location>
</feature>
<feature type="compositionally biased region" description="Polar residues" evidence="1">
    <location>
        <begin position="536"/>
        <end position="552"/>
    </location>
</feature>
<dbReference type="GO" id="GO:0016740">
    <property type="term" value="F:transferase activity"/>
    <property type="evidence" value="ECO:0007669"/>
    <property type="project" value="UniProtKB-KW"/>
</dbReference>
<proteinExistence type="predicted"/>
<reference evidence="3 4" key="1">
    <citation type="journal article" date="2017" name="BMC Genomics">
        <title>Comparative genomic and phylogenomic analyses of the Bifidobacteriaceae family.</title>
        <authorList>
            <person name="Lugli G.A."/>
            <person name="Milani C."/>
            <person name="Turroni F."/>
            <person name="Duranti S."/>
            <person name="Mancabelli L."/>
            <person name="Mangifesta M."/>
            <person name="Ferrario C."/>
            <person name="Modesto M."/>
            <person name="Mattarelli P."/>
            <person name="Jiri K."/>
            <person name="van Sinderen D."/>
            <person name="Ventura M."/>
        </authorList>
    </citation>
    <scope>NUCLEOTIDE SEQUENCE [LARGE SCALE GENOMIC DNA]</scope>
    <source>
        <strain evidence="3 4">DSM 100202</strain>
    </source>
</reference>